<proteinExistence type="predicted"/>
<evidence type="ECO:0000256" key="1">
    <source>
        <dbReference type="SAM" id="MobiDB-lite"/>
    </source>
</evidence>
<gene>
    <name evidence="2" type="ORF">LIER_20066</name>
</gene>
<comment type="caution">
    <text evidence="2">The sequence shown here is derived from an EMBL/GenBank/DDBJ whole genome shotgun (WGS) entry which is preliminary data.</text>
</comment>
<evidence type="ECO:0000313" key="3">
    <source>
        <dbReference type="Proteomes" id="UP001454036"/>
    </source>
</evidence>
<accession>A0AAV3QL27</accession>
<protein>
    <submittedName>
        <fullName evidence="2">Uncharacterized protein</fullName>
    </submittedName>
</protein>
<sequence length="180" mass="19404">MYHSSDDDDDDDSGNSSDQSPNLHRGSPGSTNTPSFATNASPISTPPPSASNPTTPTHRARHLATADIVALILQGENQRTPLCPEEDPEENQDEDPDEHHTEPTDSPNQSSSQPNNGDSPSYVTPRAHVSSPDSSDEIGQMQFERDLVVAAHNSMQDDGLPSNLPLPAMDGVIKESYYEE</sequence>
<feature type="compositionally biased region" description="Acidic residues" evidence="1">
    <location>
        <begin position="1"/>
        <end position="13"/>
    </location>
</feature>
<dbReference type="Proteomes" id="UP001454036">
    <property type="component" value="Unassembled WGS sequence"/>
</dbReference>
<dbReference type="AlphaFoldDB" id="A0AAV3QL27"/>
<feature type="compositionally biased region" description="Low complexity" evidence="1">
    <location>
        <begin position="105"/>
        <end position="121"/>
    </location>
</feature>
<evidence type="ECO:0000313" key="2">
    <source>
        <dbReference type="EMBL" id="GAA0164424.1"/>
    </source>
</evidence>
<keyword evidence="3" id="KW-1185">Reference proteome</keyword>
<reference evidence="2 3" key="1">
    <citation type="submission" date="2024-01" db="EMBL/GenBank/DDBJ databases">
        <title>The complete chloroplast genome sequence of Lithospermum erythrorhizon: insights into the phylogenetic relationship among Boraginaceae species and the maternal lineages of purple gromwells.</title>
        <authorList>
            <person name="Okada T."/>
            <person name="Watanabe K."/>
        </authorList>
    </citation>
    <scope>NUCLEOTIDE SEQUENCE [LARGE SCALE GENOMIC DNA]</scope>
</reference>
<dbReference type="EMBL" id="BAABME010005040">
    <property type="protein sequence ID" value="GAA0164424.1"/>
    <property type="molecule type" value="Genomic_DNA"/>
</dbReference>
<organism evidence="2 3">
    <name type="scientific">Lithospermum erythrorhizon</name>
    <name type="common">Purple gromwell</name>
    <name type="synonym">Lithospermum officinale var. erythrorhizon</name>
    <dbReference type="NCBI Taxonomy" id="34254"/>
    <lineage>
        <taxon>Eukaryota</taxon>
        <taxon>Viridiplantae</taxon>
        <taxon>Streptophyta</taxon>
        <taxon>Embryophyta</taxon>
        <taxon>Tracheophyta</taxon>
        <taxon>Spermatophyta</taxon>
        <taxon>Magnoliopsida</taxon>
        <taxon>eudicotyledons</taxon>
        <taxon>Gunneridae</taxon>
        <taxon>Pentapetalae</taxon>
        <taxon>asterids</taxon>
        <taxon>lamiids</taxon>
        <taxon>Boraginales</taxon>
        <taxon>Boraginaceae</taxon>
        <taxon>Boraginoideae</taxon>
        <taxon>Lithospermeae</taxon>
        <taxon>Lithospermum</taxon>
    </lineage>
</organism>
<name>A0AAV3QL27_LITER</name>
<feature type="compositionally biased region" description="Acidic residues" evidence="1">
    <location>
        <begin position="84"/>
        <end position="96"/>
    </location>
</feature>
<feature type="region of interest" description="Disordered" evidence="1">
    <location>
        <begin position="1"/>
        <end position="168"/>
    </location>
</feature>